<dbReference type="GO" id="GO:0004252">
    <property type="term" value="F:serine-type endopeptidase activity"/>
    <property type="evidence" value="ECO:0007669"/>
    <property type="project" value="InterPro"/>
</dbReference>
<feature type="transmembrane region" description="Helical" evidence="4">
    <location>
        <begin position="65"/>
        <end position="85"/>
    </location>
</feature>
<feature type="compositionally biased region" description="Low complexity" evidence="3">
    <location>
        <begin position="99"/>
        <end position="113"/>
    </location>
</feature>
<keyword evidence="6" id="KW-1185">Reference proteome</keyword>
<dbReference type="SUPFAM" id="SSF50494">
    <property type="entry name" value="Trypsin-like serine proteases"/>
    <property type="match status" value="1"/>
</dbReference>
<comment type="caution">
    <text evidence="5">The sequence shown here is derived from an EMBL/GenBank/DDBJ whole genome shotgun (WGS) entry which is preliminary data.</text>
</comment>
<name>A0A402BG95_9CHLR</name>
<dbReference type="OrthoDB" id="9758917at2"/>
<dbReference type="AlphaFoldDB" id="A0A402BG95"/>
<evidence type="ECO:0000256" key="4">
    <source>
        <dbReference type="SAM" id="Phobius"/>
    </source>
</evidence>
<gene>
    <name evidence="5" type="ORF">KDA_58770</name>
</gene>
<sequence>MYQDPKEYHLTHSYPLSRWGQTPSGSVLEYPDSNTVTSEGVPVQATQFSNNSQPPKRPQGVRTGAIVILTLLVLLIFSVGLYAGWQYAGNGVAVQPTHTSTTSTTTTSSSTTSNLDSTNVQTQREITIDKIKPSVVELQVKTAQGEEIGSGVIIDSKGDIVTNNHVVDGGQTIDAVFNDGKTRPAQLVGTVAADDLAIVRVQPFTNMQIATIGDSSKLTVGQAVLAVGNPLGITQTVTSGIVSALNRSINESASVTIDNAIQTDAAINPGNSGGALINEQGELIGIPTLTAIDTETNTPANGVGFAIPSNTVKTALAQVLQQPS</sequence>
<keyword evidence="1" id="KW-0645">Protease</keyword>
<reference evidence="6" key="1">
    <citation type="submission" date="2018-12" db="EMBL/GenBank/DDBJ databases">
        <title>Tengunoibacter tsumagoiensis gen. nov., sp. nov., Dictyobacter kobayashii sp. nov., D. alpinus sp. nov., and D. joshuensis sp. nov. and description of Dictyobacteraceae fam. nov. within the order Ktedonobacterales isolated from Tengu-no-mugimeshi.</title>
        <authorList>
            <person name="Wang C.M."/>
            <person name="Zheng Y."/>
            <person name="Sakai Y."/>
            <person name="Toyoda A."/>
            <person name="Minakuchi Y."/>
            <person name="Abe K."/>
            <person name="Yokota A."/>
            <person name="Yabe S."/>
        </authorList>
    </citation>
    <scope>NUCLEOTIDE SEQUENCE [LARGE SCALE GENOMIC DNA]</scope>
    <source>
        <strain evidence="6">Uno16</strain>
    </source>
</reference>
<evidence type="ECO:0000256" key="1">
    <source>
        <dbReference type="ARBA" id="ARBA00022670"/>
    </source>
</evidence>
<dbReference type="Proteomes" id="UP000287171">
    <property type="component" value="Unassembled WGS sequence"/>
</dbReference>
<evidence type="ECO:0000256" key="2">
    <source>
        <dbReference type="ARBA" id="ARBA00022801"/>
    </source>
</evidence>
<dbReference type="GO" id="GO:0006508">
    <property type="term" value="P:proteolysis"/>
    <property type="evidence" value="ECO:0007669"/>
    <property type="project" value="UniProtKB-KW"/>
</dbReference>
<dbReference type="PRINTS" id="PR00834">
    <property type="entry name" value="PROTEASES2C"/>
</dbReference>
<dbReference type="Gene3D" id="2.40.10.120">
    <property type="match status" value="1"/>
</dbReference>
<dbReference type="EMBL" id="BIFT01000002">
    <property type="protein sequence ID" value="GCE30393.1"/>
    <property type="molecule type" value="Genomic_DNA"/>
</dbReference>
<dbReference type="InterPro" id="IPR051201">
    <property type="entry name" value="Chloro_Bact_Ser_Proteases"/>
</dbReference>
<proteinExistence type="predicted"/>
<dbReference type="Pfam" id="PF13365">
    <property type="entry name" value="Trypsin_2"/>
    <property type="match status" value="1"/>
</dbReference>
<dbReference type="PANTHER" id="PTHR43343:SF3">
    <property type="entry name" value="PROTEASE DO-LIKE 8, CHLOROPLASTIC"/>
    <property type="match status" value="1"/>
</dbReference>
<protein>
    <recommendedName>
        <fullName evidence="7">Trypsin-like serine protease</fullName>
    </recommendedName>
</protein>
<dbReference type="InterPro" id="IPR009003">
    <property type="entry name" value="Peptidase_S1_PA"/>
</dbReference>
<feature type="region of interest" description="Disordered" evidence="3">
    <location>
        <begin position="96"/>
        <end position="120"/>
    </location>
</feature>
<dbReference type="PANTHER" id="PTHR43343">
    <property type="entry name" value="PEPTIDASE S12"/>
    <property type="match status" value="1"/>
</dbReference>
<evidence type="ECO:0000256" key="3">
    <source>
        <dbReference type="SAM" id="MobiDB-lite"/>
    </source>
</evidence>
<keyword evidence="4" id="KW-1133">Transmembrane helix</keyword>
<organism evidence="5 6">
    <name type="scientific">Dictyobacter alpinus</name>
    <dbReference type="NCBI Taxonomy" id="2014873"/>
    <lineage>
        <taxon>Bacteria</taxon>
        <taxon>Bacillati</taxon>
        <taxon>Chloroflexota</taxon>
        <taxon>Ktedonobacteria</taxon>
        <taxon>Ktedonobacterales</taxon>
        <taxon>Dictyobacteraceae</taxon>
        <taxon>Dictyobacter</taxon>
    </lineage>
</organism>
<keyword evidence="2" id="KW-0378">Hydrolase</keyword>
<evidence type="ECO:0000313" key="6">
    <source>
        <dbReference type="Proteomes" id="UP000287171"/>
    </source>
</evidence>
<accession>A0A402BG95</accession>
<dbReference type="InterPro" id="IPR001940">
    <property type="entry name" value="Peptidase_S1C"/>
</dbReference>
<evidence type="ECO:0000313" key="5">
    <source>
        <dbReference type="EMBL" id="GCE30393.1"/>
    </source>
</evidence>
<keyword evidence="4" id="KW-0812">Transmembrane</keyword>
<evidence type="ECO:0008006" key="7">
    <source>
        <dbReference type="Google" id="ProtNLM"/>
    </source>
</evidence>
<keyword evidence="4" id="KW-0472">Membrane</keyword>